<dbReference type="RefSeq" id="WP_183376150.1">
    <property type="nucleotide sequence ID" value="NZ_CBCSFZ010000006.1"/>
</dbReference>
<dbReference type="Proteomes" id="UP000568050">
    <property type="component" value="Unassembled WGS sequence"/>
</dbReference>
<feature type="transmembrane region" description="Helical" evidence="1">
    <location>
        <begin position="174"/>
        <end position="191"/>
    </location>
</feature>
<dbReference type="InterPro" id="IPR042150">
    <property type="entry name" value="MmRce1-like"/>
</dbReference>
<feature type="transmembrane region" description="Helical" evidence="1">
    <location>
        <begin position="236"/>
        <end position="258"/>
    </location>
</feature>
<proteinExistence type="predicted"/>
<comment type="caution">
    <text evidence="3">The sequence shown here is derived from an EMBL/GenBank/DDBJ whole genome shotgun (WGS) entry which is preliminary data.</text>
</comment>
<feature type="transmembrane region" description="Helical" evidence="1">
    <location>
        <begin position="132"/>
        <end position="153"/>
    </location>
</feature>
<dbReference type="GO" id="GO:0006508">
    <property type="term" value="P:proteolysis"/>
    <property type="evidence" value="ECO:0007669"/>
    <property type="project" value="UniProtKB-KW"/>
</dbReference>
<keyword evidence="1" id="KW-1133">Transmembrane helix</keyword>
<dbReference type="InterPro" id="IPR003675">
    <property type="entry name" value="Rce1/LyrA-like_dom"/>
</dbReference>
<evidence type="ECO:0000259" key="2">
    <source>
        <dbReference type="Pfam" id="PF02517"/>
    </source>
</evidence>
<keyword evidence="3" id="KW-0378">Hydrolase</keyword>
<protein>
    <submittedName>
        <fullName evidence="3">Membrane protease YdiL (CAAX protease family)</fullName>
    </submittedName>
</protein>
<feature type="transmembrane region" description="Helical" evidence="1">
    <location>
        <begin position="264"/>
        <end position="282"/>
    </location>
</feature>
<dbReference type="AlphaFoldDB" id="A0A839QS96"/>
<dbReference type="GO" id="GO:0004175">
    <property type="term" value="F:endopeptidase activity"/>
    <property type="evidence" value="ECO:0007669"/>
    <property type="project" value="UniProtKB-ARBA"/>
</dbReference>
<name>A0A839QS96_9MICO</name>
<dbReference type="EMBL" id="JACHWP010000003">
    <property type="protein sequence ID" value="MBB3023184.1"/>
    <property type="molecule type" value="Genomic_DNA"/>
</dbReference>
<dbReference type="PANTHER" id="PTHR35797">
    <property type="entry name" value="PROTEASE-RELATED"/>
    <property type="match status" value="1"/>
</dbReference>
<keyword evidence="4" id="KW-1185">Reference proteome</keyword>
<feature type="transmembrane region" description="Helical" evidence="1">
    <location>
        <begin position="25"/>
        <end position="45"/>
    </location>
</feature>
<reference evidence="3 4" key="1">
    <citation type="submission" date="2020-08" db="EMBL/GenBank/DDBJ databases">
        <title>Sequencing the genomes of 1000 actinobacteria strains.</title>
        <authorList>
            <person name="Klenk H.-P."/>
        </authorList>
    </citation>
    <scope>NUCLEOTIDE SEQUENCE [LARGE SCALE GENOMIC DNA]</scope>
    <source>
        <strain evidence="3 4">DSM 23040</strain>
    </source>
</reference>
<gene>
    <name evidence="3" type="ORF">FHX50_001469</name>
</gene>
<organism evidence="3 4">
    <name type="scientific">Helcobacillus massiliensis</name>
    <dbReference type="NCBI Taxonomy" id="521392"/>
    <lineage>
        <taxon>Bacteria</taxon>
        <taxon>Bacillati</taxon>
        <taxon>Actinomycetota</taxon>
        <taxon>Actinomycetes</taxon>
        <taxon>Micrococcales</taxon>
        <taxon>Dermabacteraceae</taxon>
        <taxon>Helcobacillus</taxon>
    </lineage>
</organism>
<feature type="transmembrane region" description="Helical" evidence="1">
    <location>
        <begin position="106"/>
        <end position="126"/>
    </location>
</feature>
<feature type="domain" description="CAAX prenyl protease 2/Lysostaphin resistance protein A-like" evidence="2">
    <location>
        <begin position="145"/>
        <end position="248"/>
    </location>
</feature>
<keyword evidence="3" id="KW-0645">Protease</keyword>
<evidence type="ECO:0000313" key="4">
    <source>
        <dbReference type="Proteomes" id="UP000568050"/>
    </source>
</evidence>
<evidence type="ECO:0000313" key="3">
    <source>
        <dbReference type="EMBL" id="MBB3023184.1"/>
    </source>
</evidence>
<dbReference type="Pfam" id="PF02517">
    <property type="entry name" value="Rce1-like"/>
    <property type="match status" value="1"/>
</dbReference>
<keyword evidence="1" id="KW-0812">Transmembrane</keyword>
<keyword evidence="1" id="KW-0472">Membrane</keyword>
<feature type="transmembrane region" description="Helical" evidence="1">
    <location>
        <begin position="211"/>
        <end position="229"/>
    </location>
</feature>
<dbReference type="PANTHER" id="PTHR35797:SF1">
    <property type="entry name" value="PROTEASE"/>
    <property type="match status" value="1"/>
</dbReference>
<dbReference type="GO" id="GO:0080120">
    <property type="term" value="P:CAAX-box protein maturation"/>
    <property type="evidence" value="ECO:0007669"/>
    <property type="project" value="UniProtKB-ARBA"/>
</dbReference>
<accession>A0A839QS96</accession>
<evidence type="ECO:0000256" key="1">
    <source>
        <dbReference type="SAM" id="Phobius"/>
    </source>
</evidence>
<sequence>MINDAATTATGTGRSFTGLIRRHPLLSFFTLAYFGSWLAWSPWWLSSSGLGLFSYELPFSAIAGINQLGLFAGPFLAAFLVTRIVEGRDGVKRLWHTITQWRAKKLAYVLALLVIPAAIIGCYFLLPGGLSIGEAISFSVVGTLASTFFIYLLGGPFQEEPGWRGFTLPRLQNMFHPIVAALVLGVVHCFWHTPLFFTEEWDTARGDLGQLVAYLVLVVSLSVVLSWLVNVARGSVLLAILGHNTVNWALFVVATLTGEAVVNNWPAAIGMTAIAALAIIVTRGRLGYKRD</sequence>
<feature type="transmembrane region" description="Helical" evidence="1">
    <location>
        <begin position="65"/>
        <end position="85"/>
    </location>
</feature>